<dbReference type="EMBL" id="AACS02000013">
    <property type="protein sequence ID" value="EAU83635.1"/>
    <property type="molecule type" value="Genomic_DNA"/>
</dbReference>
<dbReference type="VEuPathDB" id="FungiDB:CC1G_12244"/>
<dbReference type="GeneID" id="6014768"/>
<proteinExistence type="predicted"/>
<dbReference type="OrthoDB" id="3219649at2759"/>
<dbReference type="AlphaFoldDB" id="A8P1X5"/>
<keyword evidence="3" id="KW-1185">Reference proteome</keyword>
<feature type="chain" id="PRO_5002724574" evidence="1">
    <location>
        <begin position="26"/>
        <end position="171"/>
    </location>
</feature>
<evidence type="ECO:0000313" key="2">
    <source>
        <dbReference type="EMBL" id="EAU83635.1"/>
    </source>
</evidence>
<reference evidence="2 3" key="1">
    <citation type="journal article" date="2010" name="Proc. Natl. Acad. Sci. U.S.A.">
        <title>Insights into evolution of multicellular fungi from the assembled chromosomes of the mushroom Coprinopsis cinerea (Coprinus cinereus).</title>
        <authorList>
            <person name="Stajich J.E."/>
            <person name="Wilke S.K."/>
            <person name="Ahren D."/>
            <person name="Au C.H."/>
            <person name="Birren B.W."/>
            <person name="Borodovsky M."/>
            <person name="Burns C."/>
            <person name="Canback B."/>
            <person name="Casselton L.A."/>
            <person name="Cheng C.K."/>
            <person name="Deng J."/>
            <person name="Dietrich F.S."/>
            <person name="Fargo D.C."/>
            <person name="Farman M.L."/>
            <person name="Gathman A.C."/>
            <person name="Goldberg J."/>
            <person name="Guigo R."/>
            <person name="Hoegger P.J."/>
            <person name="Hooker J.B."/>
            <person name="Huggins A."/>
            <person name="James T.Y."/>
            <person name="Kamada T."/>
            <person name="Kilaru S."/>
            <person name="Kodira C."/>
            <person name="Kues U."/>
            <person name="Kupfer D."/>
            <person name="Kwan H.S."/>
            <person name="Lomsadze A."/>
            <person name="Li W."/>
            <person name="Lilly W.W."/>
            <person name="Ma L.J."/>
            <person name="Mackey A.J."/>
            <person name="Manning G."/>
            <person name="Martin F."/>
            <person name="Muraguchi H."/>
            <person name="Natvig D.O."/>
            <person name="Palmerini H."/>
            <person name="Ramesh M.A."/>
            <person name="Rehmeyer C.J."/>
            <person name="Roe B.A."/>
            <person name="Shenoy N."/>
            <person name="Stanke M."/>
            <person name="Ter-Hovhannisyan V."/>
            <person name="Tunlid A."/>
            <person name="Velagapudi R."/>
            <person name="Vision T.J."/>
            <person name="Zeng Q."/>
            <person name="Zolan M.E."/>
            <person name="Pukkila P.J."/>
        </authorList>
    </citation>
    <scope>NUCLEOTIDE SEQUENCE [LARGE SCALE GENOMIC DNA]</scope>
    <source>
        <strain evidence="3">Okayama-7 / 130 / ATCC MYA-4618 / FGSC 9003</strain>
    </source>
</reference>
<gene>
    <name evidence="2" type="ORF">CC1G_12244</name>
</gene>
<sequence length="171" mass="18873">MLSTRSLTIFFAFLQISTIVAVALAAVAAASPALETRQTKCVKITQAQAEARLKENDITWSSSGNCKDKTKSNCTSLQDICNHTISGVIALKKSVGRSLTITGGTETGHASGTYSHGAGYKVDLRKFKELDNYIMNNFKEISKRGSYRRWESPSGNEFVDESSHWDITFFY</sequence>
<dbReference type="InParanoid" id="A8P1X5"/>
<evidence type="ECO:0000313" key="3">
    <source>
        <dbReference type="Proteomes" id="UP000001861"/>
    </source>
</evidence>
<feature type="signal peptide" evidence="1">
    <location>
        <begin position="1"/>
        <end position="25"/>
    </location>
</feature>
<comment type="caution">
    <text evidence="2">The sequence shown here is derived from an EMBL/GenBank/DDBJ whole genome shotgun (WGS) entry which is preliminary data.</text>
</comment>
<accession>A8P1X5</accession>
<dbReference type="Proteomes" id="UP000001861">
    <property type="component" value="Unassembled WGS sequence"/>
</dbReference>
<dbReference type="RefSeq" id="XP_001838195.1">
    <property type="nucleotide sequence ID" value="XM_001838143.1"/>
</dbReference>
<keyword evidence="1" id="KW-0732">Signal</keyword>
<protein>
    <submittedName>
        <fullName evidence="2">Uncharacterized protein</fullName>
    </submittedName>
</protein>
<organism evidence="2 3">
    <name type="scientific">Coprinopsis cinerea (strain Okayama-7 / 130 / ATCC MYA-4618 / FGSC 9003)</name>
    <name type="common">Inky cap fungus</name>
    <name type="synonym">Hormographiella aspergillata</name>
    <dbReference type="NCBI Taxonomy" id="240176"/>
    <lineage>
        <taxon>Eukaryota</taxon>
        <taxon>Fungi</taxon>
        <taxon>Dikarya</taxon>
        <taxon>Basidiomycota</taxon>
        <taxon>Agaricomycotina</taxon>
        <taxon>Agaricomycetes</taxon>
        <taxon>Agaricomycetidae</taxon>
        <taxon>Agaricales</taxon>
        <taxon>Agaricineae</taxon>
        <taxon>Psathyrellaceae</taxon>
        <taxon>Coprinopsis</taxon>
    </lineage>
</organism>
<name>A8P1X5_COPC7</name>
<evidence type="ECO:0000256" key="1">
    <source>
        <dbReference type="SAM" id="SignalP"/>
    </source>
</evidence>
<dbReference type="eggNOG" id="ENOG502SATB">
    <property type="taxonomic scope" value="Eukaryota"/>
</dbReference>
<dbReference type="KEGG" id="cci:CC1G_12244"/>